<evidence type="ECO:0000256" key="5">
    <source>
        <dbReference type="SAM" id="MobiDB-lite"/>
    </source>
</evidence>
<dbReference type="GO" id="GO:0006313">
    <property type="term" value="P:DNA transposition"/>
    <property type="evidence" value="ECO:0007669"/>
    <property type="project" value="InterPro"/>
</dbReference>
<dbReference type="NCBIfam" id="NF033527">
    <property type="entry name" value="transpos_Tn3"/>
    <property type="match status" value="1"/>
</dbReference>
<dbReference type="GO" id="GO:0004803">
    <property type="term" value="F:transposase activity"/>
    <property type="evidence" value="ECO:0007669"/>
    <property type="project" value="InterPro"/>
</dbReference>
<accession>A0A6M3HKI6</accession>
<organism evidence="7">
    <name type="scientific">Klebsiella pneumoniae</name>
    <dbReference type="NCBI Taxonomy" id="573"/>
    <lineage>
        <taxon>Bacteria</taxon>
        <taxon>Pseudomonadati</taxon>
        <taxon>Pseudomonadota</taxon>
        <taxon>Gammaproteobacteria</taxon>
        <taxon>Enterobacterales</taxon>
        <taxon>Enterobacteriaceae</taxon>
        <taxon>Klebsiella/Raoultella group</taxon>
        <taxon>Klebsiella</taxon>
        <taxon>Klebsiella pneumoniae complex</taxon>
    </lineage>
</organism>
<dbReference type="InterPro" id="IPR047653">
    <property type="entry name" value="Tn3-like_transpos"/>
</dbReference>
<evidence type="ECO:0000256" key="3">
    <source>
        <dbReference type="ARBA" id="ARBA00023125"/>
    </source>
</evidence>
<reference evidence="7" key="1">
    <citation type="submission" date="2019-12" db="EMBL/GenBank/DDBJ databases">
        <title>Compelete sequence of pZZ58-KPC.</title>
        <authorList>
            <person name="Zhou D."/>
        </authorList>
    </citation>
    <scope>NUCLEOTIDE SEQUENCE</scope>
    <source>
        <strain evidence="7">ZZ58</strain>
        <plasmid evidence="7">pZZ58-KPC</plasmid>
    </source>
</reference>
<geneLocation type="plasmid" evidence="7">
    <name>pZZ58-KPC</name>
</geneLocation>
<evidence type="ECO:0000313" key="7">
    <source>
        <dbReference type="EMBL" id="QIS33259.1"/>
    </source>
</evidence>
<feature type="domain" description="Tn3 transposase DDE" evidence="6">
    <location>
        <begin position="229"/>
        <end position="615"/>
    </location>
</feature>
<comment type="similarity">
    <text evidence="1">Belongs to the transposase 7 family.</text>
</comment>
<protein>
    <submittedName>
        <fullName evidence="7">Transposase</fullName>
    </submittedName>
</protein>
<dbReference type="GO" id="GO:0003677">
    <property type="term" value="F:DNA binding"/>
    <property type="evidence" value="ECO:0007669"/>
    <property type="project" value="UniProtKB-KW"/>
</dbReference>
<evidence type="ECO:0000256" key="1">
    <source>
        <dbReference type="ARBA" id="ARBA00009402"/>
    </source>
</evidence>
<keyword evidence="4" id="KW-0233">DNA recombination</keyword>
<dbReference type="AlphaFoldDB" id="A0A6M3HKI6"/>
<keyword evidence="7" id="KW-0614">Plasmid</keyword>
<sequence>MQQCPWDEFTESVSEAELLARPEGFDHLHLVGENFATLRRYTPALLEVLELRAAPAAQGVLAAVQTLREMNADNLRKVPADAPTAFIKPRWKPLVITPEGLDRKFYEICALSELKNALRSGDIWVKGSRQFRDFDDYLLPAEKFAALKREQALPLAINPNSDQYLEERLQLLDEQLATVTRLAKDNELPDAILTESGLKITPLDAAVPDRAQALIDQTSQLLPRIKITELLMDVDDWTGFSRHFTHLKDGAEAKDRTLLLSAILGDAINLGLTKMAESSPGLTYAKLSWLQAWHIRDETYSAALAELVNHQYRHAFAAHWGDGTTSSSDGQRFRAGGRGESTGHVNPKYGSEPGRLFYTHISDQYAPFSTRVVNVGVRDSTYVLDGLLYHESDLRIEEHYTDTAGFTDHVFALMHLLGFRFAPRIRDLGETKLYVPQGVQAYPTLRPLIGGTLNIKHVRAHWDDILRLASSIKQGTVTASLMLRKLGSYPRQNGLAVALRELGRIERTLFILDWLQSVELRRRVHAGLNKGEARNSLARAVFFNRLGEIRDRSFEQQRYRASGLNLVTAAIVLWNTVYLERATQGLVEAGKPVDGELLQFLSPLGWEHINLTGDYVWRQSRRLEDGKFRPLRMPGKP</sequence>
<proteinExistence type="inferred from homology"/>
<dbReference type="Pfam" id="PF01526">
    <property type="entry name" value="DDE_Tnp_Tn3"/>
    <property type="match status" value="1"/>
</dbReference>
<evidence type="ECO:0000256" key="4">
    <source>
        <dbReference type="ARBA" id="ARBA00023172"/>
    </source>
</evidence>
<feature type="region of interest" description="Disordered" evidence="5">
    <location>
        <begin position="327"/>
        <end position="346"/>
    </location>
</feature>
<dbReference type="EMBL" id="MN891686">
    <property type="protein sequence ID" value="QIS33259.1"/>
    <property type="molecule type" value="Genomic_DNA"/>
</dbReference>
<dbReference type="InterPro" id="IPR002513">
    <property type="entry name" value="Tn3_Tnp_DDE_dom"/>
</dbReference>
<keyword evidence="2" id="KW-0815">Transposition</keyword>
<evidence type="ECO:0000256" key="2">
    <source>
        <dbReference type="ARBA" id="ARBA00022578"/>
    </source>
</evidence>
<name>A0A6M3HKI6_KLEPN</name>
<evidence type="ECO:0000259" key="6">
    <source>
        <dbReference type="Pfam" id="PF01526"/>
    </source>
</evidence>
<keyword evidence="3" id="KW-0238">DNA-binding</keyword>